<proteinExistence type="predicted"/>
<reference evidence="1 2" key="1">
    <citation type="submission" date="2017-06" db="EMBL/GenBank/DDBJ databases">
        <authorList>
            <person name="Kim H.J."/>
            <person name="Triplett B.A."/>
        </authorList>
    </citation>
    <scope>NUCLEOTIDE SEQUENCE [LARGE SCALE GENOMIC DNA]</scope>
    <source>
        <strain evidence="1 2">DSM 18704</strain>
    </source>
</reference>
<keyword evidence="2" id="KW-1185">Reference proteome</keyword>
<evidence type="ECO:0000313" key="1">
    <source>
        <dbReference type="EMBL" id="SNS90329.1"/>
    </source>
</evidence>
<sequence>MHRLAENSGLSFMEHELPSDFPDYHNPYPVKWTDDWAVGLVEGRRDYGKPRNVVSGLRNDKLLVAFDIPVYATHSGRTGIEYVTIVARRTDRALRAPAVPSSLYYSEDGRWRIVQKKRSWPYFQYSLVLSPAYIEALWEGLG</sequence>
<dbReference type="AlphaFoldDB" id="A0A239I9V5"/>
<dbReference type="Proteomes" id="UP000198356">
    <property type="component" value="Unassembled WGS sequence"/>
</dbReference>
<dbReference type="EMBL" id="FZOU01000003">
    <property type="protein sequence ID" value="SNS90329.1"/>
    <property type="molecule type" value="Genomic_DNA"/>
</dbReference>
<organism evidence="1 2">
    <name type="scientific">Granulicella rosea</name>
    <dbReference type="NCBI Taxonomy" id="474952"/>
    <lineage>
        <taxon>Bacteria</taxon>
        <taxon>Pseudomonadati</taxon>
        <taxon>Acidobacteriota</taxon>
        <taxon>Terriglobia</taxon>
        <taxon>Terriglobales</taxon>
        <taxon>Acidobacteriaceae</taxon>
        <taxon>Granulicella</taxon>
    </lineage>
</organism>
<name>A0A239I9V5_9BACT</name>
<protein>
    <submittedName>
        <fullName evidence="1">Uncharacterized protein</fullName>
    </submittedName>
</protein>
<accession>A0A239I9V5</accession>
<evidence type="ECO:0000313" key="2">
    <source>
        <dbReference type="Proteomes" id="UP000198356"/>
    </source>
</evidence>
<gene>
    <name evidence="1" type="ORF">SAMN05421770_10312</name>
</gene>